<keyword evidence="1 2" id="KW-0808">Transferase</keyword>
<dbReference type="Pfam" id="PF02515">
    <property type="entry name" value="CoA_transf_3"/>
    <property type="match status" value="1"/>
</dbReference>
<dbReference type="PANTHER" id="PTHR48207">
    <property type="entry name" value="SUCCINATE--HYDROXYMETHYLGLUTARATE COA-TRANSFERASE"/>
    <property type="match status" value="1"/>
</dbReference>
<gene>
    <name evidence="2" type="ORF">CP258_06020</name>
</gene>
<dbReference type="AlphaFoldDB" id="A0AAU8PN22"/>
<dbReference type="GO" id="GO:0008410">
    <property type="term" value="F:CoA-transferase activity"/>
    <property type="evidence" value="ECO:0007669"/>
    <property type="project" value="TreeGrafter"/>
</dbReference>
<dbReference type="SUPFAM" id="SSF89796">
    <property type="entry name" value="CoA-transferase family III (CaiB/BaiF)"/>
    <property type="match status" value="1"/>
</dbReference>
<dbReference type="InterPro" id="IPR050483">
    <property type="entry name" value="CoA-transferase_III_domain"/>
</dbReference>
<dbReference type="Proteomes" id="UP000006465">
    <property type="component" value="Chromosome"/>
</dbReference>
<dbReference type="InterPro" id="IPR003673">
    <property type="entry name" value="CoA-Trfase_fam_III"/>
</dbReference>
<accession>A0AAU8PN22</accession>
<sequence length="379" mass="41729">MSLLPLDGITVVSMEQAVAAPFATRQLADLGARVIKIERDTGDFARTYDNKVHGDSSFFVWLNRTKESVVLDVKSKEGNDAIKKLISQADVFVSNLKPGAIERLGLGAEALHKDNPGLIHVSISGFGPGGSYSEKKAYDLIIQCESGMLSVTGTEEHPSKVGPSIADIASGMYAFSSILASIIQRSKSGKGAVHEISMLEALGEWMSQPHLFANYGGQLAKRSGASHNSIVPYGPFPTMDGQVFFGLQNEREWANFCSVVLDEAKLATNPKFTPNSARLNNRDELVSLISSKTKTLTSDELIERLERCNIATARLRNMYEYDAHPQLKERNRWREVETSTGERARALLPSFLPVGIEPKWFKVPALGEHTNQVFKEFNL</sequence>
<dbReference type="InterPro" id="IPR044855">
    <property type="entry name" value="CoA-Trfase_III_dom3_sf"/>
</dbReference>
<evidence type="ECO:0000313" key="3">
    <source>
        <dbReference type="Proteomes" id="UP000006465"/>
    </source>
</evidence>
<reference evidence="2 3" key="1">
    <citation type="journal article" date="2013" name="J. Biotechnol.">
        <title>Genome sequence of Corynebacterium pseudotuberculosis biovar equi strain 258 and prediction of antigenic targets to improve biotechnological vaccine production.</title>
        <authorList>
            <person name="Soares S.C."/>
            <person name="Trost E."/>
            <person name="Ramos R.T."/>
            <person name="Carneiro A.R."/>
            <person name="Santos A.R."/>
            <person name="Pinto A.C."/>
            <person name="Barbosa E."/>
            <person name="Aburjaile F."/>
            <person name="Ali A."/>
            <person name="Diniz C.A."/>
            <person name="Hassan S.S."/>
            <person name="Fiaux K."/>
            <person name="Guimaraes L.C."/>
            <person name="Bakhtiar S.M."/>
            <person name="Pereira U."/>
            <person name="Almeida S.S."/>
            <person name="Abreu V.A."/>
            <person name="Rocha F.S."/>
            <person name="Dorella F.A."/>
            <person name="Miyoshi A."/>
            <person name="Silva A."/>
            <person name="Azevedo V."/>
            <person name="Tauch A."/>
        </authorList>
    </citation>
    <scope>NUCLEOTIDE SEQUENCE [LARGE SCALE GENOMIC DNA]</scope>
    <source>
        <strain evidence="2 3">258</strain>
    </source>
</reference>
<proteinExistence type="predicted"/>
<dbReference type="InterPro" id="IPR023606">
    <property type="entry name" value="CoA-Trfase_III_dom_1_sf"/>
</dbReference>
<evidence type="ECO:0000313" key="2">
    <source>
        <dbReference type="EMBL" id="AFK16809.1"/>
    </source>
</evidence>
<dbReference type="PANTHER" id="PTHR48207:SF3">
    <property type="entry name" value="SUCCINATE--HYDROXYMETHYLGLUTARATE COA-TRANSFERASE"/>
    <property type="match status" value="1"/>
</dbReference>
<dbReference type="EMBL" id="CP003540">
    <property type="protein sequence ID" value="AFK16809.1"/>
    <property type="molecule type" value="Genomic_DNA"/>
</dbReference>
<dbReference type="KEGG" id="coe:CP258_06020"/>
<evidence type="ECO:0000256" key="1">
    <source>
        <dbReference type="ARBA" id="ARBA00022679"/>
    </source>
</evidence>
<name>A0AAU8PN22_CORPS</name>
<dbReference type="RefSeq" id="WP_014367145.1">
    <property type="nucleotide sequence ID" value="NC_017945.3"/>
</dbReference>
<dbReference type="Gene3D" id="3.30.1540.10">
    <property type="entry name" value="formyl-coa transferase, domain 3"/>
    <property type="match status" value="1"/>
</dbReference>
<dbReference type="Gene3D" id="3.40.50.10540">
    <property type="entry name" value="Crotonobetainyl-coa:carnitine coa-transferase, domain 1"/>
    <property type="match status" value="1"/>
</dbReference>
<organism evidence="2 3">
    <name type="scientific">Corynebacterium pseudotuberculosis 258</name>
    <dbReference type="NCBI Taxonomy" id="1168865"/>
    <lineage>
        <taxon>Bacteria</taxon>
        <taxon>Bacillati</taxon>
        <taxon>Actinomycetota</taxon>
        <taxon>Actinomycetes</taxon>
        <taxon>Mycobacteriales</taxon>
        <taxon>Corynebacteriaceae</taxon>
        <taxon>Corynebacterium</taxon>
    </lineage>
</organism>
<protein>
    <submittedName>
        <fullName evidence="2">CoA transferase</fullName>
    </submittedName>
</protein>